<keyword evidence="3 5" id="KW-0648">Protein biosynthesis</keyword>
<evidence type="ECO:0000259" key="9">
    <source>
        <dbReference type="PROSITE" id="PS50405"/>
    </source>
</evidence>
<sequence>MAKSGVLYTYAGNFRALKALIAAGYSGAGVTVDPKFSFGTTNRSEEYLKKFPLGKVPAYESTDGKVLLSESDAIAYYLATEDLRGGSDDVARAEVLKYIVYAQAELFGPIAGWLFPSMSIIPFNKDQVAKSRAATENQLSILDGLLLTRTFLVGERITLADIAVFTTLIETVKKLLDKESRQPYTNLIRWFDTVLNQPQVQSALKQASYEFSYNETPIKFDPAKLKDIQGAQPQQPGKKDDKKKKEEKPKQEKPKQEKPKEPEEELDAADAALAEEPKSKDPLDQLPKGTWVMDDFKRFYSNNDVDKSIPYFWEKFDSENYSIWLGEYKYNSELAKVFMSCNLITGMYQRLDKLRKNAFASVCLFGEDNNSTISGVWIWRGQELAFPLSPDWQIDYETYTWTKLDPAAPETKKLVQDYLSWEGTDKEGRKFNQGKVFK</sequence>
<protein>
    <recommendedName>
        <fullName evidence="1">Elongation factor 1-gamma</fullName>
    </recommendedName>
    <alternativeName>
        <fullName evidence="4">eEF-1B gamma</fullName>
    </alternativeName>
</protein>
<dbReference type="AlphaFoldDB" id="A0A8J2LMX2"/>
<gene>
    <name evidence="10" type="ORF">AFUS01_LOCUS45146</name>
</gene>
<feature type="domain" description="GST N-terminal" evidence="8">
    <location>
        <begin position="3"/>
        <end position="86"/>
    </location>
</feature>
<dbReference type="SMART" id="SM01183">
    <property type="entry name" value="EF1G"/>
    <property type="match status" value="1"/>
</dbReference>
<keyword evidence="11" id="KW-1185">Reference proteome</keyword>
<name>A0A8J2LMX2_9HEXA</name>
<evidence type="ECO:0000313" key="11">
    <source>
        <dbReference type="Proteomes" id="UP000708208"/>
    </source>
</evidence>
<dbReference type="InterPro" id="IPR004046">
    <property type="entry name" value="GST_C"/>
</dbReference>
<evidence type="ECO:0000256" key="3">
    <source>
        <dbReference type="ARBA" id="ARBA00022917"/>
    </source>
</evidence>
<feature type="domain" description="GST C-terminal" evidence="9">
    <location>
        <begin position="88"/>
        <end position="218"/>
    </location>
</feature>
<evidence type="ECO:0000259" key="8">
    <source>
        <dbReference type="PROSITE" id="PS50404"/>
    </source>
</evidence>
<dbReference type="Pfam" id="PF02798">
    <property type="entry name" value="GST_N"/>
    <property type="match status" value="1"/>
</dbReference>
<comment type="caution">
    <text evidence="10">The sequence shown here is derived from an EMBL/GenBank/DDBJ whole genome shotgun (WGS) entry which is preliminary data.</text>
</comment>
<dbReference type="PROSITE" id="PS50404">
    <property type="entry name" value="GST_NTER"/>
    <property type="match status" value="1"/>
</dbReference>
<dbReference type="Proteomes" id="UP000708208">
    <property type="component" value="Unassembled WGS sequence"/>
</dbReference>
<dbReference type="CDD" id="cd03181">
    <property type="entry name" value="GST_C_EF1Bgamma_like"/>
    <property type="match status" value="1"/>
</dbReference>
<accession>A0A8J2LMX2</accession>
<dbReference type="FunFam" id="3.30.70.1010:FF:000001">
    <property type="entry name" value="Elongation factor 1-gamma 1"/>
    <property type="match status" value="1"/>
</dbReference>
<dbReference type="GO" id="GO:0003746">
    <property type="term" value="F:translation elongation factor activity"/>
    <property type="evidence" value="ECO:0007669"/>
    <property type="project" value="UniProtKB-UniRule"/>
</dbReference>
<dbReference type="GO" id="GO:0005634">
    <property type="term" value="C:nucleus"/>
    <property type="evidence" value="ECO:0007669"/>
    <property type="project" value="TreeGrafter"/>
</dbReference>
<reference evidence="10" key="1">
    <citation type="submission" date="2021-06" db="EMBL/GenBank/DDBJ databases">
        <authorList>
            <person name="Hodson N. C."/>
            <person name="Mongue J. A."/>
            <person name="Jaron S. K."/>
        </authorList>
    </citation>
    <scope>NUCLEOTIDE SEQUENCE</scope>
</reference>
<evidence type="ECO:0000256" key="6">
    <source>
        <dbReference type="SAM" id="MobiDB-lite"/>
    </source>
</evidence>
<dbReference type="PANTHER" id="PTHR43986:SF1">
    <property type="entry name" value="ELONGATION FACTOR 1-GAMMA"/>
    <property type="match status" value="1"/>
</dbReference>
<evidence type="ECO:0000313" key="10">
    <source>
        <dbReference type="EMBL" id="CAG7835824.1"/>
    </source>
</evidence>
<dbReference type="OrthoDB" id="249703at2759"/>
<dbReference type="SFLD" id="SFLDS00019">
    <property type="entry name" value="Glutathione_Transferase_(cytos"/>
    <property type="match status" value="1"/>
</dbReference>
<dbReference type="PANTHER" id="PTHR43986">
    <property type="entry name" value="ELONGATION FACTOR 1-GAMMA"/>
    <property type="match status" value="1"/>
</dbReference>
<feature type="region of interest" description="Disordered" evidence="6">
    <location>
        <begin position="229"/>
        <end position="267"/>
    </location>
</feature>
<dbReference type="PROSITE" id="PS50405">
    <property type="entry name" value="GST_CTER"/>
    <property type="match status" value="1"/>
</dbReference>
<dbReference type="InterPro" id="IPR010987">
    <property type="entry name" value="Glutathione-S-Trfase_C-like"/>
</dbReference>
<dbReference type="EMBL" id="CAJVCH010570772">
    <property type="protein sequence ID" value="CAG7835824.1"/>
    <property type="molecule type" value="Genomic_DNA"/>
</dbReference>
<feature type="compositionally biased region" description="Basic and acidic residues" evidence="6">
    <location>
        <begin position="237"/>
        <end position="261"/>
    </location>
</feature>
<proteinExistence type="predicted"/>
<dbReference type="InterPro" id="IPR001662">
    <property type="entry name" value="EF1B_G_C"/>
</dbReference>
<organism evidence="10 11">
    <name type="scientific">Allacma fusca</name>
    <dbReference type="NCBI Taxonomy" id="39272"/>
    <lineage>
        <taxon>Eukaryota</taxon>
        <taxon>Metazoa</taxon>
        <taxon>Ecdysozoa</taxon>
        <taxon>Arthropoda</taxon>
        <taxon>Hexapoda</taxon>
        <taxon>Collembola</taxon>
        <taxon>Symphypleona</taxon>
        <taxon>Sminthuridae</taxon>
        <taxon>Allacma</taxon>
    </lineage>
</organism>
<evidence type="ECO:0000256" key="4">
    <source>
        <dbReference type="ARBA" id="ARBA00030426"/>
    </source>
</evidence>
<dbReference type="Pfam" id="PF00043">
    <property type="entry name" value="GST_C"/>
    <property type="match status" value="1"/>
</dbReference>
<evidence type="ECO:0000256" key="1">
    <source>
        <dbReference type="ARBA" id="ARBA00022218"/>
    </source>
</evidence>
<evidence type="ECO:0000259" key="7">
    <source>
        <dbReference type="PROSITE" id="PS50040"/>
    </source>
</evidence>
<dbReference type="GO" id="GO:0005737">
    <property type="term" value="C:cytoplasm"/>
    <property type="evidence" value="ECO:0007669"/>
    <property type="project" value="TreeGrafter"/>
</dbReference>
<dbReference type="InterPro" id="IPR004045">
    <property type="entry name" value="Glutathione_S-Trfase_N"/>
</dbReference>
<evidence type="ECO:0000256" key="5">
    <source>
        <dbReference type="PROSITE-ProRule" id="PRU00519"/>
    </source>
</evidence>
<dbReference type="CDD" id="cd03044">
    <property type="entry name" value="GST_N_EF1Bgamma"/>
    <property type="match status" value="1"/>
</dbReference>
<dbReference type="Pfam" id="PF00647">
    <property type="entry name" value="EF1G"/>
    <property type="match status" value="1"/>
</dbReference>
<dbReference type="InterPro" id="IPR040079">
    <property type="entry name" value="Glutathione_S-Trfase"/>
</dbReference>
<feature type="domain" description="EF-1-gamma C-terminal" evidence="7">
    <location>
        <begin position="279"/>
        <end position="438"/>
    </location>
</feature>
<evidence type="ECO:0000256" key="2">
    <source>
        <dbReference type="ARBA" id="ARBA00022768"/>
    </source>
</evidence>
<dbReference type="FunFam" id="1.20.1050.10:FF:000006">
    <property type="entry name" value="Elongation factor 1 gamma"/>
    <property type="match status" value="1"/>
</dbReference>
<dbReference type="FunFam" id="3.40.30.10:FF:000233">
    <property type="entry name" value="Elongation factor 1-gamma"/>
    <property type="match status" value="1"/>
</dbReference>
<keyword evidence="2 5" id="KW-0251">Elongation factor</keyword>
<dbReference type="PROSITE" id="PS50040">
    <property type="entry name" value="EF1G_C"/>
    <property type="match status" value="1"/>
</dbReference>
<dbReference type="InterPro" id="IPR050802">
    <property type="entry name" value="EF-GSTs"/>
</dbReference>